<keyword evidence="2" id="KW-1185">Reference proteome</keyword>
<dbReference type="RefSeq" id="WP_250579376.1">
    <property type="nucleotide sequence ID" value="NZ_JAMLJN010000001.1"/>
</dbReference>
<dbReference type="EMBL" id="JAMLJN010000001">
    <property type="protein sequence ID" value="MCL9768870.1"/>
    <property type="molecule type" value="Genomic_DNA"/>
</dbReference>
<gene>
    <name evidence="1" type="ORF">NAT47_00395</name>
</gene>
<evidence type="ECO:0000313" key="1">
    <source>
        <dbReference type="EMBL" id="MCL9768870.1"/>
    </source>
</evidence>
<dbReference type="Proteomes" id="UP001203342">
    <property type="component" value="Unassembled WGS sequence"/>
</dbReference>
<organism evidence="1 2">
    <name type="scientific">Flavobacterium fragile</name>
    <dbReference type="NCBI Taxonomy" id="2949085"/>
    <lineage>
        <taxon>Bacteria</taxon>
        <taxon>Pseudomonadati</taxon>
        <taxon>Bacteroidota</taxon>
        <taxon>Flavobacteriia</taxon>
        <taxon>Flavobacteriales</taxon>
        <taxon>Flavobacteriaceae</taxon>
        <taxon>Flavobacterium</taxon>
    </lineage>
</organism>
<evidence type="ECO:0000313" key="2">
    <source>
        <dbReference type="Proteomes" id="UP001203342"/>
    </source>
</evidence>
<comment type="caution">
    <text evidence="1">The sequence shown here is derived from an EMBL/GenBank/DDBJ whole genome shotgun (WGS) entry which is preliminary data.</text>
</comment>
<sequence>MTRKQLADILKYTSPNIIYVVTWNNLLKKVFCPFRVFVIKNVGDLRVGDVVLVQEVKVDINLKTIFIIENQAYYYHNFEIIIDEY</sequence>
<protein>
    <submittedName>
        <fullName evidence="1">Uncharacterized protein</fullName>
    </submittedName>
</protein>
<name>A0ABT0TEH6_9FLAO</name>
<accession>A0ABT0TEH6</accession>
<reference evidence="1 2" key="1">
    <citation type="submission" date="2022-05" db="EMBL/GenBank/DDBJ databases">
        <title>Flavobacterium sp., isolated from activated sludge.</title>
        <authorList>
            <person name="Ran Q."/>
        </authorList>
    </citation>
    <scope>NUCLEOTIDE SEQUENCE [LARGE SCALE GENOMIC DNA]</scope>
    <source>
        <strain evidence="1 2">HXWNR69</strain>
    </source>
</reference>
<proteinExistence type="predicted"/>